<comment type="caution">
    <text evidence="1">The sequence shown here is derived from an EMBL/GenBank/DDBJ whole genome shotgun (WGS) entry which is preliminary data.</text>
</comment>
<accession>A0ABT2EA68</accession>
<name>A0ABT2EA68_9GAMM</name>
<keyword evidence="2" id="KW-1185">Reference proteome</keyword>
<dbReference type="RefSeq" id="WP_259034981.1">
    <property type="nucleotide sequence ID" value="NZ_JAJISC010000002.1"/>
</dbReference>
<sequence length="212" mass="22273">MKRVGILRVVTSEDRSFLEHHQRLLQRSHPSIAFETRCLPHQPNGIHDAATLAAALPQIEALAAPWSHTLAGLIVSCAADPGVETLKALLSIPVVGAGEACCLQAMALGRHVGVIGIEADAPPVFHHHLGQRLLGYRQPKGVSCTHDIHSEAGKRAIIDAIQELEVQGAEVIALACTGMATTDVAALAAPYTSLPIVNPVLAAGNLMAQKIG</sequence>
<protein>
    <submittedName>
        <fullName evidence="1">Aspartate/glutamate racemase family protein</fullName>
    </submittedName>
</protein>
<organism evidence="1 2">
    <name type="scientific">Halomonas dongshanensis</name>
    <dbReference type="NCBI Taxonomy" id="2890835"/>
    <lineage>
        <taxon>Bacteria</taxon>
        <taxon>Pseudomonadati</taxon>
        <taxon>Pseudomonadota</taxon>
        <taxon>Gammaproteobacteria</taxon>
        <taxon>Oceanospirillales</taxon>
        <taxon>Halomonadaceae</taxon>
        <taxon>Halomonas</taxon>
    </lineage>
</organism>
<dbReference type="Gene3D" id="3.40.50.1860">
    <property type="match status" value="2"/>
</dbReference>
<dbReference type="InterPro" id="IPR015942">
    <property type="entry name" value="Asp/Glu/hydantoin_racemase"/>
</dbReference>
<evidence type="ECO:0000313" key="1">
    <source>
        <dbReference type="EMBL" id="MCS2608472.1"/>
    </source>
</evidence>
<proteinExistence type="predicted"/>
<gene>
    <name evidence="1" type="ORF">LLY24_03945</name>
</gene>
<dbReference type="Pfam" id="PF01177">
    <property type="entry name" value="Asp_Glu_race"/>
    <property type="match status" value="1"/>
</dbReference>
<reference evidence="1" key="1">
    <citation type="submission" date="2021-11" db="EMBL/GenBank/DDBJ databases">
        <title>Halomonas sp., isolated from a coastal aquaculture zone in Dongshan Bay.</title>
        <authorList>
            <person name="Lin W."/>
        </authorList>
    </citation>
    <scope>NUCLEOTIDE SEQUENCE</scope>
    <source>
        <strain evidence="1">Yzlin-01</strain>
    </source>
</reference>
<dbReference type="InterPro" id="IPR001920">
    <property type="entry name" value="Asp/Glu_race"/>
</dbReference>
<evidence type="ECO:0000313" key="2">
    <source>
        <dbReference type="Proteomes" id="UP001165542"/>
    </source>
</evidence>
<dbReference type="EMBL" id="JAJISC010000002">
    <property type="protein sequence ID" value="MCS2608472.1"/>
    <property type="molecule type" value="Genomic_DNA"/>
</dbReference>
<dbReference type="Proteomes" id="UP001165542">
    <property type="component" value="Unassembled WGS sequence"/>
</dbReference>